<evidence type="ECO:0000256" key="7">
    <source>
        <dbReference type="ARBA" id="ARBA00022989"/>
    </source>
</evidence>
<dbReference type="InterPro" id="IPR020846">
    <property type="entry name" value="MFS_dom"/>
</dbReference>
<evidence type="ECO:0000259" key="12">
    <source>
        <dbReference type="PROSITE" id="PS50850"/>
    </source>
</evidence>
<evidence type="ECO:0000256" key="10">
    <source>
        <dbReference type="ARBA" id="ARBA00039918"/>
    </source>
</evidence>
<dbReference type="PROSITE" id="PS50850">
    <property type="entry name" value="MFS"/>
    <property type="match status" value="1"/>
</dbReference>
<evidence type="ECO:0000256" key="9">
    <source>
        <dbReference type="ARBA" id="ARBA00037295"/>
    </source>
</evidence>
<protein>
    <recommendedName>
        <fullName evidence="10">Putative proline/betaine transporter</fullName>
    </recommendedName>
</protein>
<name>A0AAE3ZIM6_9ACTN</name>
<evidence type="ECO:0000256" key="1">
    <source>
        <dbReference type="ARBA" id="ARBA00004651"/>
    </source>
</evidence>
<dbReference type="PANTHER" id="PTHR43528">
    <property type="entry name" value="ALPHA-KETOGLUTARATE PERMEASE"/>
    <property type="match status" value="1"/>
</dbReference>
<dbReference type="InterPro" id="IPR011701">
    <property type="entry name" value="MFS"/>
</dbReference>
<feature type="transmembrane region" description="Helical" evidence="11">
    <location>
        <begin position="20"/>
        <end position="39"/>
    </location>
</feature>
<keyword evidence="7 11" id="KW-1133">Transmembrane helix</keyword>
<dbReference type="InterPro" id="IPR036259">
    <property type="entry name" value="MFS_trans_sf"/>
</dbReference>
<comment type="similarity">
    <text evidence="2">Belongs to the major facilitator superfamily. Metabolite:H+ Symporter (MHS) family (TC 2.A.1.6) family.</text>
</comment>
<dbReference type="PANTHER" id="PTHR43528:SF1">
    <property type="entry name" value="ALPHA-KETOGLUTARATE PERMEASE"/>
    <property type="match status" value="1"/>
</dbReference>
<dbReference type="EMBL" id="JAVDXW010000001">
    <property type="protein sequence ID" value="MDR7303599.1"/>
    <property type="molecule type" value="Genomic_DNA"/>
</dbReference>
<feature type="transmembrane region" description="Helical" evidence="11">
    <location>
        <begin position="91"/>
        <end position="109"/>
    </location>
</feature>
<dbReference type="PROSITE" id="PS00217">
    <property type="entry name" value="SUGAR_TRANSPORT_2"/>
    <property type="match status" value="1"/>
</dbReference>
<evidence type="ECO:0000256" key="11">
    <source>
        <dbReference type="SAM" id="Phobius"/>
    </source>
</evidence>
<keyword evidence="4" id="KW-1003">Cell membrane</keyword>
<feature type="transmembrane region" description="Helical" evidence="11">
    <location>
        <begin position="281"/>
        <end position="299"/>
    </location>
</feature>
<feature type="transmembrane region" description="Helical" evidence="11">
    <location>
        <begin position="156"/>
        <end position="179"/>
    </location>
</feature>
<dbReference type="InterPro" id="IPR051084">
    <property type="entry name" value="H+-coupled_symporters"/>
</dbReference>
<dbReference type="FunFam" id="1.20.1250.20:FF:000001">
    <property type="entry name" value="Dicarboxylate MFS transporter"/>
    <property type="match status" value="1"/>
</dbReference>
<proteinExistence type="inferred from homology"/>
<keyword evidence="5 11" id="KW-0812">Transmembrane</keyword>
<feature type="transmembrane region" description="Helical" evidence="11">
    <location>
        <begin position="342"/>
        <end position="364"/>
    </location>
</feature>
<feature type="domain" description="Major facilitator superfamily (MFS) profile" evidence="12">
    <location>
        <begin position="19"/>
        <end position="431"/>
    </location>
</feature>
<feature type="transmembrane region" description="Helical" evidence="11">
    <location>
        <begin position="376"/>
        <end position="396"/>
    </location>
</feature>
<sequence length="452" mass="48134">MDSQQQAAVGVDPPVVKRSIVAGAIGVLVHWFDWAIYAYMSTTIATIFFPAQDPTAGLLSVFAVFAVSFAIRPIGSLIFGPLGDRIGRRKTLSIVIVTMTAATLLVGLLPGYESIGILAPILLIVARLLQGLAAGGEFGSAATFLAEFSPRKHRGFGVSWLEVGSLLGFLVASLTVFVLSTVLNSEAIAAWGWRIPFLLAAPLGVIGFYIRQKIEDTPDFQALQENDNVAETPLRDLFTGSWRQFLQMCGIEVMMHVTFYIVLVYLLTYQAQHLELSSSNAAMASTVTSLVALVLVPLFGALSDRVGRKPLLIGSGIALMAGGYPLFMLMEGGSLVSVLMSQIGLGAILALILGTHAVSIAEIFPTRVRQGGLSIGYNLTAAVFAGTVPYLMTYLIDETGNVFVPAFYLMLVGAVGLVAALTLRETVGKNLLTSQDVPKNTTAEDPASAQRT</sequence>
<dbReference type="GO" id="GO:0015293">
    <property type="term" value="F:symporter activity"/>
    <property type="evidence" value="ECO:0007669"/>
    <property type="project" value="UniProtKB-KW"/>
</dbReference>
<keyword evidence="8 11" id="KW-0472">Membrane</keyword>
<dbReference type="Pfam" id="PF07690">
    <property type="entry name" value="MFS_1"/>
    <property type="match status" value="1"/>
</dbReference>
<evidence type="ECO:0000256" key="3">
    <source>
        <dbReference type="ARBA" id="ARBA00022448"/>
    </source>
</evidence>
<reference evidence="13" key="1">
    <citation type="submission" date="2023-07" db="EMBL/GenBank/DDBJ databases">
        <title>Sequencing the genomes of 1000 actinobacteria strains.</title>
        <authorList>
            <person name="Klenk H.-P."/>
        </authorList>
    </citation>
    <scope>NUCLEOTIDE SEQUENCE</scope>
    <source>
        <strain evidence="13">DSM 45977</strain>
    </source>
</reference>
<evidence type="ECO:0000313" key="13">
    <source>
        <dbReference type="EMBL" id="MDR7303599.1"/>
    </source>
</evidence>
<evidence type="ECO:0000256" key="2">
    <source>
        <dbReference type="ARBA" id="ARBA00008240"/>
    </source>
</evidence>
<evidence type="ECO:0000256" key="4">
    <source>
        <dbReference type="ARBA" id="ARBA00022475"/>
    </source>
</evidence>
<dbReference type="RefSeq" id="WP_310276016.1">
    <property type="nucleotide sequence ID" value="NZ_JAVDXW010000001.1"/>
</dbReference>
<dbReference type="InterPro" id="IPR005828">
    <property type="entry name" value="MFS_sugar_transport-like"/>
</dbReference>
<dbReference type="Gene3D" id="1.20.1250.20">
    <property type="entry name" value="MFS general substrate transporter like domains"/>
    <property type="match status" value="2"/>
</dbReference>
<comment type="function">
    <text evidence="9">May be a proton symporter involved in the uptake of osmolytes such as proline and glycine betaine.</text>
</comment>
<dbReference type="Pfam" id="PF00083">
    <property type="entry name" value="Sugar_tr"/>
    <property type="match status" value="1"/>
</dbReference>
<feature type="transmembrane region" description="Helical" evidence="11">
    <location>
        <begin position="115"/>
        <end position="135"/>
    </location>
</feature>
<gene>
    <name evidence="13" type="ORF">JOF55_003780</name>
</gene>
<feature type="transmembrane region" description="Helical" evidence="11">
    <location>
        <begin position="245"/>
        <end position="269"/>
    </location>
</feature>
<keyword evidence="14" id="KW-1185">Reference proteome</keyword>
<feature type="transmembrane region" description="Helical" evidence="11">
    <location>
        <begin position="59"/>
        <end position="79"/>
    </location>
</feature>
<dbReference type="InterPro" id="IPR005829">
    <property type="entry name" value="Sugar_transporter_CS"/>
</dbReference>
<dbReference type="SUPFAM" id="SSF103473">
    <property type="entry name" value="MFS general substrate transporter"/>
    <property type="match status" value="1"/>
</dbReference>
<evidence type="ECO:0000256" key="6">
    <source>
        <dbReference type="ARBA" id="ARBA00022847"/>
    </source>
</evidence>
<accession>A0AAE3ZIM6</accession>
<organism evidence="13 14">
    <name type="scientific">Haloactinomyces albus</name>
    <dbReference type="NCBI Taxonomy" id="1352928"/>
    <lineage>
        <taxon>Bacteria</taxon>
        <taxon>Bacillati</taxon>
        <taxon>Actinomycetota</taxon>
        <taxon>Actinomycetes</taxon>
        <taxon>Actinopolysporales</taxon>
        <taxon>Actinopolysporaceae</taxon>
        <taxon>Haloactinomyces</taxon>
    </lineage>
</organism>
<keyword evidence="6" id="KW-0769">Symport</keyword>
<dbReference type="GO" id="GO:0005886">
    <property type="term" value="C:plasma membrane"/>
    <property type="evidence" value="ECO:0007669"/>
    <property type="project" value="UniProtKB-SubCell"/>
</dbReference>
<feature type="transmembrane region" description="Helical" evidence="11">
    <location>
        <begin position="311"/>
        <end position="330"/>
    </location>
</feature>
<comment type="subcellular location">
    <subcellularLocation>
        <location evidence="1">Cell membrane</location>
        <topology evidence="1">Multi-pass membrane protein</topology>
    </subcellularLocation>
</comment>
<dbReference type="AlphaFoldDB" id="A0AAE3ZIM6"/>
<evidence type="ECO:0000313" key="14">
    <source>
        <dbReference type="Proteomes" id="UP001180845"/>
    </source>
</evidence>
<evidence type="ECO:0000256" key="8">
    <source>
        <dbReference type="ARBA" id="ARBA00023136"/>
    </source>
</evidence>
<evidence type="ECO:0000256" key="5">
    <source>
        <dbReference type="ARBA" id="ARBA00022692"/>
    </source>
</evidence>
<feature type="transmembrane region" description="Helical" evidence="11">
    <location>
        <begin position="402"/>
        <end position="423"/>
    </location>
</feature>
<comment type="caution">
    <text evidence="13">The sequence shown here is derived from an EMBL/GenBank/DDBJ whole genome shotgun (WGS) entry which is preliminary data.</text>
</comment>
<keyword evidence="3" id="KW-0813">Transport</keyword>
<feature type="transmembrane region" description="Helical" evidence="11">
    <location>
        <begin position="191"/>
        <end position="210"/>
    </location>
</feature>
<dbReference type="Proteomes" id="UP001180845">
    <property type="component" value="Unassembled WGS sequence"/>
</dbReference>